<feature type="compositionally biased region" description="Polar residues" evidence="1">
    <location>
        <begin position="290"/>
        <end position="299"/>
    </location>
</feature>
<accession>A0ABQ8GTE0</accession>
<comment type="caution">
    <text evidence="3">The sequence shown here is derived from an EMBL/GenBank/DDBJ whole genome shotgun (WGS) entry which is preliminary data.</text>
</comment>
<feature type="compositionally biased region" description="Acidic residues" evidence="1">
    <location>
        <begin position="133"/>
        <end position="143"/>
    </location>
</feature>
<evidence type="ECO:0000256" key="1">
    <source>
        <dbReference type="SAM" id="MobiDB-lite"/>
    </source>
</evidence>
<gene>
    <name evidence="3" type="ORF">B0J12DRAFT_397</name>
</gene>
<feature type="compositionally biased region" description="Polar residues" evidence="1">
    <location>
        <begin position="153"/>
        <end position="163"/>
    </location>
</feature>
<protein>
    <submittedName>
        <fullName evidence="3">Uncharacterized protein</fullName>
    </submittedName>
</protein>
<feature type="region of interest" description="Disordered" evidence="1">
    <location>
        <begin position="1"/>
        <end position="212"/>
    </location>
</feature>
<feature type="compositionally biased region" description="Low complexity" evidence="1">
    <location>
        <begin position="36"/>
        <end position="45"/>
    </location>
</feature>
<sequence>MPRDTQRRTTSGHPAPVQGMRSRSDDSWIEVASQPSSSSLSSTTSANDEIITDGLRVQHDSNARRRRQQRASRLHLDLGYRGSASTGTSSQEEYEESESESDRVMSSSNEGMPAHQELRQPGRVQYTSSDNQSDGEYEDDDENSTAVGYIRSCDQNFTPQPNAFSHPPSAPATRPSQQQTSYFQSRPSARHSTQRHSYPSQQGHSPYNMISPTHQVDHDAALRASLSTLLSCAAAARGLPKSQAQTTSRTAAVPSSSRVDPSTLRMVPESALPSSSPSPPATATKPPISRTDTTSAKSTSGEEKHKRRHSRDRRGSTKKARRAAVSTSSSAALDDSTSLGQVSPTLLTWVVSAGVVVLVSALSFSAGYVVGREAGRAEVEMLGEMGANASNVGSCAGEVVGRGGTGLGLRRLRFADAVRVS</sequence>
<keyword evidence="2" id="KW-0472">Membrane</keyword>
<feature type="compositionally biased region" description="Basic residues" evidence="1">
    <location>
        <begin position="64"/>
        <end position="73"/>
    </location>
</feature>
<proteinExistence type="predicted"/>
<feature type="transmembrane region" description="Helical" evidence="2">
    <location>
        <begin position="346"/>
        <end position="371"/>
    </location>
</feature>
<feature type="compositionally biased region" description="Polar residues" evidence="1">
    <location>
        <begin position="242"/>
        <end position="260"/>
    </location>
</feature>
<feature type="compositionally biased region" description="Polar residues" evidence="1">
    <location>
        <begin position="174"/>
        <end position="187"/>
    </location>
</feature>
<dbReference type="Proteomes" id="UP000774617">
    <property type="component" value="Unassembled WGS sequence"/>
</dbReference>
<organism evidence="3 4">
    <name type="scientific">Macrophomina phaseolina</name>
    <dbReference type="NCBI Taxonomy" id="35725"/>
    <lineage>
        <taxon>Eukaryota</taxon>
        <taxon>Fungi</taxon>
        <taxon>Dikarya</taxon>
        <taxon>Ascomycota</taxon>
        <taxon>Pezizomycotina</taxon>
        <taxon>Dothideomycetes</taxon>
        <taxon>Dothideomycetes incertae sedis</taxon>
        <taxon>Botryosphaeriales</taxon>
        <taxon>Botryosphaeriaceae</taxon>
        <taxon>Macrophomina</taxon>
    </lineage>
</organism>
<reference evidence="3 4" key="1">
    <citation type="journal article" date="2021" name="Nat. Commun.">
        <title>Genetic determinants of endophytism in the Arabidopsis root mycobiome.</title>
        <authorList>
            <person name="Mesny F."/>
            <person name="Miyauchi S."/>
            <person name="Thiergart T."/>
            <person name="Pickel B."/>
            <person name="Atanasova L."/>
            <person name="Karlsson M."/>
            <person name="Huettel B."/>
            <person name="Barry K.W."/>
            <person name="Haridas S."/>
            <person name="Chen C."/>
            <person name="Bauer D."/>
            <person name="Andreopoulos W."/>
            <person name="Pangilinan J."/>
            <person name="LaButti K."/>
            <person name="Riley R."/>
            <person name="Lipzen A."/>
            <person name="Clum A."/>
            <person name="Drula E."/>
            <person name="Henrissat B."/>
            <person name="Kohler A."/>
            <person name="Grigoriev I.V."/>
            <person name="Martin F.M."/>
            <person name="Hacquard S."/>
        </authorList>
    </citation>
    <scope>NUCLEOTIDE SEQUENCE [LARGE SCALE GENOMIC DNA]</scope>
    <source>
        <strain evidence="3 4">MPI-SDFR-AT-0080</strain>
    </source>
</reference>
<evidence type="ECO:0000256" key="2">
    <source>
        <dbReference type="SAM" id="Phobius"/>
    </source>
</evidence>
<feature type="compositionally biased region" description="Basic residues" evidence="1">
    <location>
        <begin position="305"/>
        <end position="322"/>
    </location>
</feature>
<keyword evidence="2" id="KW-1133">Transmembrane helix</keyword>
<feature type="compositionally biased region" description="Low complexity" evidence="1">
    <location>
        <begin position="323"/>
        <end position="337"/>
    </location>
</feature>
<feature type="compositionally biased region" description="Polar residues" evidence="1">
    <location>
        <begin position="195"/>
        <end position="212"/>
    </location>
</feature>
<name>A0ABQ8GTE0_9PEZI</name>
<keyword evidence="4" id="KW-1185">Reference proteome</keyword>
<keyword evidence="2" id="KW-0812">Transmembrane</keyword>
<evidence type="ECO:0000313" key="3">
    <source>
        <dbReference type="EMBL" id="KAH7064516.1"/>
    </source>
</evidence>
<dbReference type="EMBL" id="JAGTJR010000001">
    <property type="protein sequence ID" value="KAH7064516.1"/>
    <property type="molecule type" value="Genomic_DNA"/>
</dbReference>
<feature type="compositionally biased region" description="Low complexity" evidence="1">
    <location>
        <begin position="270"/>
        <end position="289"/>
    </location>
</feature>
<feature type="region of interest" description="Disordered" evidence="1">
    <location>
        <begin position="238"/>
        <end position="337"/>
    </location>
</feature>
<evidence type="ECO:0000313" key="4">
    <source>
        <dbReference type="Proteomes" id="UP000774617"/>
    </source>
</evidence>